<dbReference type="InterPro" id="IPR045518">
    <property type="entry name" value="2EXR"/>
</dbReference>
<evidence type="ECO:0000313" key="3">
    <source>
        <dbReference type="EMBL" id="KAH7317116.1"/>
    </source>
</evidence>
<dbReference type="OrthoDB" id="3501032at2759"/>
<feature type="domain" description="2EXR" evidence="2">
    <location>
        <begin position="56"/>
        <end position="166"/>
    </location>
</feature>
<feature type="compositionally biased region" description="Polar residues" evidence="1">
    <location>
        <begin position="10"/>
        <end position="24"/>
    </location>
</feature>
<dbReference type="PANTHER" id="PTHR35910">
    <property type="entry name" value="2EXR DOMAIN-CONTAINING PROTEIN"/>
    <property type="match status" value="1"/>
</dbReference>
<dbReference type="EMBL" id="JAGPNK010000008">
    <property type="protein sequence ID" value="KAH7317116.1"/>
    <property type="molecule type" value="Genomic_DNA"/>
</dbReference>
<feature type="region of interest" description="Disordered" evidence="1">
    <location>
        <begin position="330"/>
        <end position="370"/>
    </location>
</feature>
<accession>A0A8K0WRE8</accession>
<evidence type="ECO:0000259" key="2">
    <source>
        <dbReference type="Pfam" id="PF20150"/>
    </source>
</evidence>
<protein>
    <recommendedName>
        <fullName evidence="2">2EXR domain-containing protein</fullName>
    </recommendedName>
</protein>
<proteinExistence type="predicted"/>
<dbReference type="PANTHER" id="PTHR35910:SF6">
    <property type="entry name" value="2EXR DOMAIN-CONTAINING PROTEIN"/>
    <property type="match status" value="1"/>
</dbReference>
<dbReference type="Pfam" id="PF20150">
    <property type="entry name" value="2EXR"/>
    <property type="match status" value="1"/>
</dbReference>
<name>A0A8K0WRE8_9HYPO</name>
<evidence type="ECO:0000256" key="1">
    <source>
        <dbReference type="SAM" id="MobiDB-lite"/>
    </source>
</evidence>
<comment type="caution">
    <text evidence="3">The sequence shown here is derived from an EMBL/GenBank/DDBJ whole genome shotgun (WGS) entry which is preliminary data.</text>
</comment>
<feature type="compositionally biased region" description="Acidic residues" evidence="1">
    <location>
        <begin position="354"/>
        <end position="370"/>
    </location>
</feature>
<sequence length="370" mass="41850">MGTYEKSHQSNDTSGNPADPSTSGGADGSLDTEAAESDDVSLLHSRDEEYAGAATFHLFSRLPPELRRHIWKLFCPEITLKSRLLDITVGPPSENHARECSWPPGMRPWAARDGHTLKIMTLNTRRVLSVDRESRTIALRAFPDCLSLDLASGDAIVRFNKETDVILLTGHGMDYHDTRNYHFPDFAAQIKQLAISATLGYNSTAGDSADLQVAFFRQFPNLERVFYLLENVQHGTARNLRWCIPEYVHELVVDTFRETSSHGEDMHMVFCWPNLNEYKTFHDIHRRKCHFLPKDELRELGIESYPMAIFQSGSGLAWYRNLQAKLASRSPDFMSDTDTGSREAPDEVSVSDQYESDGIDDDPMSDIDED</sequence>
<reference evidence="3" key="1">
    <citation type="journal article" date="2021" name="Nat. Commun.">
        <title>Genetic determinants of endophytism in the Arabidopsis root mycobiome.</title>
        <authorList>
            <person name="Mesny F."/>
            <person name="Miyauchi S."/>
            <person name="Thiergart T."/>
            <person name="Pickel B."/>
            <person name="Atanasova L."/>
            <person name="Karlsson M."/>
            <person name="Huettel B."/>
            <person name="Barry K.W."/>
            <person name="Haridas S."/>
            <person name="Chen C."/>
            <person name="Bauer D."/>
            <person name="Andreopoulos W."/>
            <person name="Pangilinan J."/>
            <person name="LaButti K."/>
            <person name="Riley R."/>
            <person name="Lipzen A."/>
            <person name="Clum A."/>
            <person name="Drula E."/>
            <person name="Henrissat B."/>
            <person name="Kohler A."/>
            <person name="Grigoriev I.V."/>
            <person name="Martin F.M."/>
            <person name="Hacquard S."/>
        </authorList>
    </citation>
    <scope>NUCLEOTIDE SEQUENCE</scope>
    <source>
        <strain evidence="3">MPI-CAGE-CH-0235</strain>
    </source>
</reference>
<organism evidence="3 4">
    <name type="scientific">Stachybotrys elegans</name>
    <dbReference type="NCBI Taxonomy" id="80388"/>
    <lineage>
        <taxon>Eukaryota</taxon>
        <taxon>Fungi</taxon>
        <taxon>Dikarya</taxon>
        <taxon>Ascomycota</taxon>
        <taxon>Pezizomycotina</taxon>
        <taxon>Sordariomycetes</taxon>
        <taxon>Hypocreomycetidae</taxon>
        <taxon>Hypocreales</taxon>
        <taxon>Stachybotryaceae</taxon>
        <taxon>Stachybotrys</taxon>
    </lineage>
</organism>
<feature type="region of interest" description="Disordered" evidence="1">
    <location>
        <begin position="1"/>
        <end position="41"/>
    </location>
</feature>
<gene>
    <name evidence="3" type="ORF">B0I35DRAFT_267516</name>
</gene>
<keyword evidence="4" id="KW-1185">Reference proteome</keyword>
<dbReference type="AlphaFoldDB" id="A0A8K0WRE8"/>
<evidence type="ECO:0000313" key="4">
    <source>
        <dbReference type="Proteomes" id="UP000813444"/>
    </source>
</evidence>
<dbReference type="Proteomes" id="UP000813444">
    <property type="component" value="Unassembled WGS sequence"/>
</dbReference>